<evidence type="ECO:0000259" key="1">
    <source>
        <dbReference type="Pfam" id="PF02121"/>
    </source>
</evidence>
<reference evidence="2" key="2">
    <citation type="submission" date="2025-08" db="UniProtKB">
        <authorList>
            <consortium name="Ensembl"/>
        </authorList>
    </citation>
    <scope>IDENTIFICATION</scope>
</reference>
<reference evidence="2" key="3">
    <citation type="submission" date="2025-09" db="UniProtKB">
        <authorList>
            <consortium name="Ensembl"/>
        </authorList>
    </citation>
    <scope>IDENTIFICATION</scope>
</reference>
<dbReference type="GO" id="GO:0005737">
    <property type="term" value="C:cytoplasm"/>
    <property type="evidence" value="ECO:0007669"/>
    <property type="project" value="TreeGrafter"/>
</dbReference>
<dbReference type="PANTHER" id="PTHR10658:SF83">
    <property type="entry name" value="CYTOPLASMIC PHOSPHATIDYLINOSITOL TRANSFER PROTEIN 1 ISOFORM X1"/>
    <property type="match status" value="1"/>
</dbReference>
<organism evidence="2 3">
    <name type="scientific">Cynoglossus semilaevis</name>
    <name type="common">Tongue sole</name>
    <dbReference type="NCBI Taxonomy" id="244447"/>
    <lineage>
        <taxon>Eukaryota</taxon>
        <taxon>Metazoa</taxon>
        <taxon>Chordata</taxon>
        <taxon>Craniata</taxon>
        <taxon>Vertebrata</taxon>
        <taxon>Euteleostomi</taxon>
        <taxon>Actinopterygii</taxon>
        <taxon>Neopterygii</taxon>
        <taxon>Teleostei</taxon>
        <taxon>Neoteleostei</taxon>
        <taxon>Acanthomorphata</taxon>
        <taxon>Carangaria</taxon>
        <taxon>Pleuronectiformes</taxon>
        <taxon>Pleuronectoidei</taxon>
        <taxon>Cynoglossidae</taxon>
        <taxon>Cynoglossinae</taxon>
        <taxon>Cynoglossus</taxon>
    </lineage>
</organism>
<dbReference type="PANTHER" id="PTHR10658">
    <property type="entry name" value="PHOSPHATIDYLINOSITOL TRANSFER PROTEIN"/>
    <property type="match status" value="1"/>
</dbReference>
<dbReference type="Gene3D" id="3.30.530.20">
    <property type="match status" value="1"/>
</dbReference>
<name>A0A3P8WRE0_CYNSE</name>
<dbReference type="STRING" id="244447.ENSCSEP00000029339"/>
<feature type="domain" description="Phosphatidylinositol transfer protein N-terminal" evidence="1">
    <location>
        <begin position="1"/>
        <end position="127"/>
    </location>
</feature>
<dbReference type="PRINTS" id="PR00391">
    <property type="entry name" value="PITRANSFER"/>
</dbReference>
<dbReference type="Ensembl" id="ENSCSET00000029740.1">
    <property type="protein sequence ID" value="ENSCSEP00000029339.1"/>
    <property type="gene ID" value="ENSCSEG00000018792.1"/>
</dbReference>
<dbReference type="InterPro" id="IPR023393">
    <property type="entry name" value="START-like_dom_sf"/>
</dbReference>
<proteinExistence type="predicted"/>
<dbReference type="InParanoid" id="A0A3P8WRE0"/>
<feature type="domain" description="Phosphatidylinositol transfer protein N-terminal" evidence="1">
    <location>
        <begin position="133"/>
        <end position="221"/>
    </location>
</feature>
<dbReference type="OMA" id="NESDTHP"/>
<reference evidence="2 3" key="1">
    <citation type="journal article" date="2014" name="Nat. Genet.">
        <title>Whole-genome sequence of a flatfish provides insights into ZW sex chromosome evolution and adaptation to a benthic lifestyle.</title>
        <authorList>
            <person name="Chen S."/>
            <person name="Zhang G."/>
            <person name="Shao C."/>
            <person name="Huang Q."/>
            <person name="Liu G."/>
            <person name="Zhang P."/>
            <person name="Song W."/>
            <person name="An N."/>
            <person name="Chalopin D."/>
            <person name="Volff J.N."/>
            <person name="Hong Y."/>
            <person name="Li Q."/>
            <person name="Sha Z."/>
            <person name="Zhou H."/>
            <person name="Xie M."/>
            <person name="Yu Q."/>
            <person name="Liu Y."/>
            <person name="Xiang H."/>
            <person name="Wang N."/>
            <person name="Wu K."/>
            <person name="Yang C."/>
            <person name="Zhou Q."/>
            <person name="Liao X."/>
            <person name="Yang L."/>
            <person name="Hu Q."/>
            <person name="Zhang J."/>
            <person name="Meng L."/>
            <person name="Jin L."/>
            <person name="Tian Y."/>
            <person name="Lian J."/>
            <person name="Yang J."/>
            <person name="Miao G."/>
            <person name="Liu S."/>
            <person name="Liang Z."/>
            <person name="Yan F."/>
            <person name="Li Y."/>
            <person name="Sun B."/>
            <person name="Zhang H."/>
            <person name="Zhang J."/>
            <person name="Zhu Y."/>
            <person name="Du M."/>
            <person name="Zhao Y."/>
            <person name="Schartl M."/>
            <person name="Tang Q."/>
            <person name="Wang J."/>
        </authorList>
    </citation>
    <scope>NUCLEOTIDE SEQUENCE</scope>
</reference>
<evidence type="ECO:0000313" key="2">
    <source>
        <dbReference type="Ensembl" id="ENSCSEP00000029339.1"/>
    </source>
</evidence>
<dbReference type="Proteomes" id="UP000265120">
    <property type="component" value="Chromosome 13"/>
</dbReference>
<dbReference type="InterPro" id="IPR001666">
    <property type="entry name" value="PI_transfer"/>
</dbReference>
<dbReference type="InterPro" id="IPR055261">
    <property type="entry name" value="PI_transfer_N"/>
</dbReference>
<dbReference type="SUPFAM" id="SSF55961">
    <property type="entry name" value="Bet v1-like"/>
    <property type="match status" value="1"/>
</dbReference>
<keyword evidence="3" id="KW-1185">Reference proteome</keyword>
<accession>A0A3P8WRE0</accession>
<evidence type="ECO:0000313" key="3">
    <source>
        <dbReference type="Proteomes" id="UP000265120"/>
    </source>
</evidence>
<dbReference type="Pfam" id="PF02121">
    <property type="entry name" value="IP_trans"/>
    <property type="match status" value="2"/>
</dbReference>
<dbReference type="GO" id="GO:0008526">
    <property type="term" value="F:phosphatidylinositol transfer activity"/>
    <property type="evidence" value="ECO:0007669"/>
    <property type="project" value="TreeGrafter"/>
</dbReference>
<dbReference type="GO" id="GO:0035091">
    <property type="term" value="F:phosphatidylinositol binding"/>
    <property type="evidence" value="ECO:0007669"/>
    <property type="project" value="TreeGrafter"/>
</dbReference>
<protein>
    <submittedName>
        <fullName evidence="2">Phosphatidylinositol transfer protein cytoplasmic 1b</fullName>
    </submittedName>
</protein>
<dbReference type="GeneTree" id="ENSGT00940000163128"/>
<sequence>MLIKEYRVCMPLTVDEYRIGQLYMISKHSCEQSGGGEGVEVVKNEPSVHPQYGAGQLTEKRIYLSSKLPSWAKAFVPWFFYVTETAWNFYPYTITGTVSFLPKFSVRIETRFENNKGNNNNLVTLKPSVCFVQDLSRWQSRRTGRGPLQEGWRDTQEPIMCSYKRVQCSFEVYGFQSRTEEFIHKNIRDILLVGHRQAVAWMDEWHGLTMEEVREYERTMTEKTNSKVKSSQSSTGETALGGGYLSIICEYYL</sequence>
<dbReference type="AlphaFoldDB" id="A0A3P8WRE0"/>